<name>A0A2P2C0J8_9ZZZZ</name>
<organism evidence="1">
    <name type="scientific">metagenome</name>
    <dbReference type="NCBI Taxonomy" id="256318"/>
    <lineage>
        <taxon>unclassified sequences</taxon>
        <taxon>metagenomes</taxon>
    </lineage>
</organism>
<sequence length="162" mass="16864">MHRSKGPVVALVGVLAFLVVAVGCGQDVDSEVVADLERSGLALHLPEIRGEVPVAVKLVEGSEVVLSYDDDGYVYTVSEQRAPDGALCRGIAYEEGSDCSESAGVMRADFEEMSVVAVSRGDTVLVARGLVTEADATLVDDVVAALTDAPEVSARDLVEAVS</sequence>
<accession>A0A2P2C0J8</accession>
<gene>
    <name evidence="1" type="ORF">NOCA2270183</name>
</gene>
<protein>
    <submittedName>
        <fullName evidence="1">Uncharacterized protein</fullName>
    </submittedName>
</protein>
<evidence type="ECO:0000313" key="1">
    <source>
        <dbReference type="EMBL" id="CUR55548.1"/>
    </source>
</evidence>
<dbReference type="PROSITE" id="PS51257">
    <property type="entry name" value="PROKAR_LIPOPROTEIN"/>
    <property type="match status" value="1"/>
</dbReference>
<reference evidence="1" key="1">
    <citation type="submission" date="2015-08" db="EMBL/GenBank/DDBJ databases">
        <authorList>
            <person name="Babu N.S."/>
            <person name="Beckwith C.J."/>
            <person name="Beseler K.G."/>
            <person name="Brison A."/>
            <person name="Carone J.V."/>
            <person name="Caskin T.P."/>
            <person name="Diamond M."/>
            <person name="Durham M.E."/>
            <person name="Foxe J.M."/>
            <person name="Go M."/>
            <person name="Henderson B.A."/>
            <person name="Jones I.B."/>
            <person name="McGettigan J.A."/>
            <person name="Micheletti S.J."/>
            <person name="Nasrallah M.E."/>
            <person name="Ortiz D."/>
            <person name="Piller C.R."/>
            <person name="Privatt S.R."/>
            <person name="Schneider S.L."/>
            <person name="Sharp S."/>
            <person name="Smith T.C."/>
            <person name="Stanton J.D."/>
            <person name="Ullery H.E."/>
            <person name="Wilson R.J."/>
            <person name="Serrano M.G."/>
            <person name="Buck G."/>
            <person name="Lee V."/>
            <person name="Wang Y."/>
            <person name="Carvalho R."/>
            <person name="Voegtly L."/>
            <person name="Shi R."/>
            <person name="Duckworth R."/>
            <person name="Johnson A."/>
            <person name="Loviza R."/>
            <person name="Walstead R."/>
            <person name="Shah Z."/>
            <person name="Kiflezghi M."/>
            <person name="Wade K."/>
            <person name="Ball S.L."/>
            <person name="Bradley K.W."/>
            <person name="Asai D.J."/>
            <person name="Bowman C.A."/>
            <person name="Russell D.A."/>
            <person name="Pope W.H."/>
            <person name="Jacobs-Sera D."/>
            <person name="Hendrix R.W."/>
            <person name="Hatfull G.F."/>
        </authorList>
    </citation>
    <scope>NUCLEOTIDE SEQUENCE</scope>
</reference>
<dbReference type="AlphaFoldDB" id="A0A2P2C0J8"/>
<dbReference type="EMBL" id="CZKA01000020">
    <property type="protein sequence ID" value="CUR55548.1"/>
    <property type="molecule type" value="Genomic_DNA"/>
</dbReference>
<proteinExistence type="predicted"/>